<dbReference type="InterPro" id="IPR050625">
    <property type="entry name" value="ParA/MinD_ATPase"/>
</dbReference>
<accession>A0A933SGF7</accession>
<sequence length="285" mass="29615">MNDQAAMLRREHASGAGGDVAPEGGPDVTVVGSGKGGVGKSTLAVMLASELARRGRRTLLLDGSQNTGNLHILLGVRPPLSLRALLTGEASAHDLLVPLGGHLSLLPADSGAEHLYGLTAVDRARIHHRLSAVYDGFDHVVVDGGPGLESAVRAAGIRASRLVAVATPEPAALADVYALLKITSLQLPSVPLEVMVNTVTADEEGQAVFDRLSLAAQRFLHRELGYLGCLAEDEGIRRCARRPGALLEERRATIGAIAARLDSATRQDAANAVGPAGKPSRGQPT</sequence>
<feature type="region of interest" description="Disordered" evidence="3">
    <location>
        <begin position="264"/>
        <end position="285"/>
    </location>
</feature>
<evidence type="ECO:0000256" key="2">
    <source>
        <dbReference type="ARBA" id="ARBA00022840"/>
    </source>
</evidence>
<dbReference type="GO" id="GO:0016887">
    <property type="term" value="F:ATP hydrolysis activity"/>
    <property type="evidence" value="ECO:0007669"/>
    <property type="project" value="TreeGrafter"/>
</dbReference>
<evidence type="ECO:0000256" key="3">
    <source>
        <dbReference type="SAM" id="MobiDB-lite"/>
    </source>
</evidence>
<dbReference type="Pfam" id="PF13614">
    <property type="entry name" value="AAA_31"/>
    <property type="match status" value="1"/>
</dbReference>
<dbReference type="GO" id="GO:0009898">
    <property type="term" value="C:cytoplasmic side of plasma membrane"/>
    <property type="evidence" value="ECO:0007669"/>
    <property type="project" value="TreeGrafter"/>
</dbReference>
<feature type="domain" description="AAA" evidence="4">
    <location>
        <begin position="30"/>
        <end position="182"/>
    </location>
</feature>
<dbReference type="Proteomes" id="UP000696931">
    <property type="component" value="Unassembled WGS sequence"/>
</dbReference>
<protein>
    <submittedName>
        <fullName evidence="5">AAA family ATPase</fullName>
    </submittedName>
</protein>
<dbReference type="AlphaFoldDB" id="A0A933SGF7"/>
<dbReference type="PANTHER" id="PTHR43384">
    <property type="entry name" value="SEPTUM SITE-DETERMINING PROTEIN MIND HOMOLOG, CHLOROPLASTIC-RELATED"/>
    <property type="match status" value="1"/>
</dbReference>
<feature type="region of interest" description="Disordered" evidence="3">
    <location>
        <begin position="1"/>
        <end position="28"/>
    </location>
</feature>
<comment type="caution">
    <text evidence="5">The sequence shown here is derived from an EMBL/GenBank/DDBJ whole genome shotgun (WGS) entry which is preliminary data.</text>
</comment>
<dbReference type="EMBL" id="JACRIW010000111">
    <property type="protein sequence ID" value="MBI5170855.1"/>
    <property type="molecule type" value="Genomic_DNA"/>
</dbReference>
<evidence type="ECO:0000313" key="5">
    <source>
        <dbReference type="EMBL" id="MBI5170855.1"/>
    </source>
</evidence>
<reference evidence="5" key="1">
    <citation type="submission" date="2020-07" db="EMBL/GenBank/DDBJ databases">
        <title>Huge and variable diversity of episymbiotic CPR bacteria and DPANN archaea in groundwater ecosystems.</title>
        <authorList>
            <person name="He C.Y."/>
            <person name="Keren R."/>
            <person name="Whittaker M."/>
            <person name="Farag I.F."/>
            <person name="Doudna J."/>
            <person name="Cate J.H.D."/>
            <person name="Banfield J.F."/>
        </authorList>
    </citation>
    <scope>NUCLEOTIDE SEQUENCE</scope>
    <source>
        <strain evidence="5">NC_groundwater_1813_Pr3_B-0.1um_71_17</strain>
    </source>
</reference>
<evidence type="ECO:0000313" key="6">
    <source>
        <dbReference type="Proteomes" id="UP000696931"/>
    </source>
</evidence>
<dbReference type="InterPro" id="IPR025669">
    <property type="entry name" value="AAA_dom"/>
</dbReference>
<keyword evidence="1" id="KW-0547">Nucleotide-binding</keyword>
<gene>
    <name evidence="5" type="ORF">HZA61_15305</name>
</gene>
<dbReference type="SUPFAM" id="SSF52540">
    <property type="entry name" value="P-loop containing nucleoside triphosphate hydrolases"/>
    <property type="match status" value="1"/>
</dbReference>
<dbReference type="PANTHER" id="PTHR43384:SF4">
    <property type="entry name" value="CELLULOSE BIOSYNTHESIS PROTEIN BCSQ-RELATED"/>
    <property type="match status" value="1"/>
</dbReference>
<evidence type="ECO:0000259" key="4">
    <source>
        <dbReference type="Pfam" id="PF13614"/>
    </source>
</evidence>
<proteinExistence type="predicted"/>
<dbReference type="GO" id="GO:0005524">
    <property type="term" value="F:ATP binding"/>
    <property type="evidence" value="ECO:0007669"/>
    <property type="project" value="UniProtKB-KW"/>
</dbReference>
<dbReference type="Gene3D" id="3.40.50.300">
    <property type="entry name" value="P-loop containing nucleotide triphosphate hydrolases"/>
    <property type="match status" value="1"/>
</dbReference>
<dbReference type="GO" id="GO:0005829">
    <property type="term" value="C:cytosol"/>
    <property type="evidence" value="ECO:0007669"/>
    <property type="project" value="TreeGrafter"/>
</dbReference>
<dbReference type="InterPro" id="IPR027417">
    <property type="entry name" value="P-loop_NTPase"/>
</dbReference>
<organism evidence="5 6">
    <name type="scientific">Eiseniibacteriota bacterium</name>
    <dbReference type="NCBI Taxonomy" id="2212470"/>
    <lineage>
        <taxon>Bacteria</taxon>
        <taxon>Candidatus Eiseniibacteriota</taxon>
    </lineage>
</organism>
<evidence type="ECO:0000256" key="1">
    <source>
        <dbReference type="ARBA" id="ARBA00022741"/>
    </source>
</evidence>
<name>A0A933SGF7_UNCEI</name>
<keyword evidence="2" id="KW-0067">ATP-binding</keyword>
<dbReference type="GO" id="GO:0051782">
    <property type="term" value="P:negative regulation of cell division"/>
    <property type="evidence" value="ECO:0007669"/>
    <property type="project" value="TreeGrafter"/>
</dbReference>